<keyword evidence="2" id="KW-1185">Reference proteome</keyword>
<evidence type="ECO:0000313" key="1">
    <source>
        <dbReference type="EMBL" id="XPM65624.1"/>
    </source>
</evidence>
<dbReference type="EMBL" id="CP182909">
    <property type="protein sequence ID" value="XPM65624.1"/>
    <property type="molecule type" value="Genomic_DNA"/>
</dbReference>
<dbReference type="Proteomes" id="UP000095472">
    <property type="component" value="Chromosome"/>
</dbReference>
<accession>A0ACD5GXY2</accession>
<evidence type="ECO:0000313" key="2">
    <source>
        <dbReference type="Proteomes" id="UP000095472"/>
    </source>
</evidence>
<protein>
    <submittedName>
        <fullName evidence="1">Uncharacterized protein</fullName>
    </submittedName>
</protein>
<organism evidence="1 2">
    <name type="scientific">Desertifilum tharense IPPAS B-1220</name>
    <dbReference type="NCBI Taxonomy" id="1781255"/>
    <lineage>
        <taxon>Bacteria</taxon>
        <taxon>Bacillati</taxon>
        <taxon>Cyanobacteriota</taxon>
        <taxon>Cyanophyceae</taxon>
        <taxon>Desertifilales</taxon>
        <taxon>Desertifilaceae</taxon>
        <taxon>Desertifilum</taxon>
    </lineage>
</organism>
<gene>
    <name evidence="1" type="ORF">BH720_008300</name>
</gene>
<name>A0ACD5GXY2_9CYAN</name>
<proteinExistence type="predicted"/>
<reference evidence="1 2" key="1">
    <citation type="journal article" date="2016" name="Genome Announc.">
        <title>Draft Genome Sequence of the Thermotolerant Cyanobacterium Desertifilum sp. IPPAS B-1220.</title>
        <authorList>
            <person name="Mironov K.S."/>
            <person name="Sinetova M.A."/>
            <person name="Bolatkhan K."/>
            <person name="Zayadan B.K."/>
            <person name="Ustinova V.V."/>
            <person name="Kupriyanova E.V."/>
            <person name="Skrypnik A.N."/>
            <person name="Gogoleva N.E."/>
            <person name="Gogolev Y.V."/>
            <person name="Los D.A."/>
        </authorList>
    </citation>
    <scope>NUCLEOTIDE SEQUENCE [LARGE SCALE GENOMIC DNA]</scope>
    <source>
        <strain evidence="1 2">IPPAS B-1220</strain>
    </source>
</reference>
<sequence>MGVGEEGSWELGVGGWGLGRKRNLGLILTYSQTDRNSALSTLHSALRTPLGTRNSELCTLSPTSPPPHPPILFPSQHSFPHSEHPHSELGIPLRGSKLRNSALFPPPPHLPIPPSSSPLGTPPRGSKLRNSELCTLSPQLLTPNSHKIGDRFSFSSCQADASLYPICDSPTQCLQTSPWGNGGFSGKCPYPPGSD</sequence>